<dbReference type="InterPro" id="IPR007016">
    <property type="entry name" value="O-antigen_ligase-rel_domated"/>
</dbReference>
<dbReference type="GO" id="GO:0016020">
    <property type="term" value="C:membrane"/>
    <property type="evidence" value="ECO:0007669"/>
    <property type="project" value="UniProtKB-SubCell"/>
</dbReference>
<feature type="transmembrane region" description="Helical" evidence="6">
    <location>
        <begin position="73"/>
        <end position="90"/>
    </location>
</feature>
<reference evidence="8 9" key="1">
    <citation type="submission" date="2018-05" db="EMBL/GenBank/DDBJ databases">
        <title>A metagenomic window into the 2 km-deep terrestrial subsurface aquifer revealed taxonomically and functionally diverse microbial community comprising novel uncultured bacterial lineages.</title>
        <authorList>
            <person name="Kadnikov V.V."/>
            <person name="Mardanov A.V."/>
            <person name="Beletsky A.V."/>
            <person name="Banks D."/>
            <person name="Pimenov N.V."/>
            <person name="Frank Y.A."/>
            <person name="Karnachuk O.V."/>
            <person name="Ravin N.V."/>
        </authorList>
    </citation>
    <scope>NUCLEOTIDE SEQUENCE [LARGE SCALE GENOMIC DNA]</scope>
    <source>
        <strain evidence="8">BY5</strain>
    </source>
</reference>
<dbReference type="AlphaFoldDB" id="A0A367ZQY7"/>
<dbReference type="EMBL" id="QOQW01000005">
    <property type="protein sequence ID" value="RCK80564.1"/>
    <property type="molecule type" value="Genomic_DNA"/>
</dbReference>
<feature type="region of interest" description="Disordered" evidence="5">
    <location>
        <begin position="851"/>
        <end position="927"/>
    </location>
</feature>
<feature type="transmembrane region" description="Helical" evidence="6">
    <location>
        <begin position="515"/>
        <end position="535"/>
    </location>
</feature>
<comment type="subcellular location">
    <subcellularLocation>
        <location evidence="1">Membrane</location>
        <topology evidence="1">Multi-pass membrane protein</topology>
    </subcellularLocation>
</comment>
<dbReference type="Gene3D" id="1.25.40.10">
    <property type="entry name" value="Tetratricopeptide repeat domain"/>
    <property type="match status" value="1"/>
</dbReference>
<dbReference type="PANTHER" id="PTHR37422">
    <property type="entry name" value="TEICHURONIC ACID BIOSYNTHESIS PROTEIN TUAE"/>
    <property type="match status" value="1"/>
</dbReference>
<feature type="transmembrane region" description="Helical" evidence="6">
    <location>
        <begin position="33"/>
        <end position="53"/>
    </location>
</feature>
<evidence type="ECO:0000256" key="5">
    <source>
        <dbReference type="SAM" id="MobiDB-lite"/>
    </source>
</evidence>
<evidence type="ECO:0000256" key="4">
    <source>
        <dbReference type="ARBA" id="ARBA00023136"/>
    </source>
</evidence>
<evidence type="ECO:0000256" key="2">
    <source>
        <dbReference type="ARBA" id="ARBA00022692"/>
    </source>
</evidence>
<feature type="transmembrane region" description="Helical" evidence="6">
    <location>
        <begin position="415"/>
        <end position="434"/>
    </location>
</feature>
<keyword evidence="2 6" id="KW-0812">Transmembrane</keyword>
<protein>
    <submittedName>
        <fullName evidence="8">Oligosaccharide repeat unit polymerase Wzy</fullName>
    </submittedName>
</protein>
<evidence type="ECO:0000256" key="1">
    <source>
        <dbReference type="ARBA" id="ARBA00004141"/>
    </source>
</evidence>
<proteinExistence type="predicted"/>
<dbReference type="InterPro" id="IPR051533">
    <property type="entry name" value="WaaL-like"/>
</dbReference>
<comment type="caution">
    <text evidence="8">The sequence shown here is derived from an EMBL/GenBank/DDBJ whole genome shotgun (WGS) entry which is preliminary data.</text>
</comment>
<feature type="transmembrane region" description="Helical" evidence="6">
    <location>
        <begin position="122"/>
        <end position="139"/>
    </location>
</feature>
<keyword evidence="3 6" id="KW-1133">Transmembrane helix</keyword>
<feature type="transmembrane region" description="Helical" evidence="6">
    <location>
        <begin position="455"/>
        <end position="472"/>
    </location>
</feature>
<feature type="transmembrane region" description="Helical" evidence="6">
    <location>
        <begin position="227"/>
        <end position="246"/>
    </location>
</feature>
<feature type="transmembrane region" description="Helical" evidence="6">
    <location>
        <begin position="151"/>
        <end position="168"/>
    </location>
</feature>
<feature type="transmembrane region" description="Helical" evidence="6">
    <location>
        <begin position="275"/>
        <end position="292"/>
    </location>
</feature>
<dbReference type="Pfam" id="PF04932">
    <property type="entry name" value="Wzy_C"/>
    <property type="match status" value="1"/>
</dbReference>
<evidence type="ECO:0000256" key="3">
    <source>
        <dbReference type="ARBA" id="ARBA00022989"/>
    </source>
</evidence>
<evidence type="ECO:0000313" key="9">
    <source>
        <dbReference type="Proteomes" id="UP000252355"/>
    </source>
</evidence>
<feature type="transmembrane region" description="Helical" evidence="6">
    <location>
        <begin position="304"/>
        <end position="322"/>
    </location>
</feature>
<feature type="domain" description="O-antigen ligase-related" evidence="7">
    <location>
        <begin position="261"/>
        <end position="424"/>
    </location>
</feature>
<feature type="transmembrane region" description="Helical" evidence="6">
    <location>
        <begin position="253"/>
        <end position="269"/>
    </location>
</feature>
<name>A0A367ZQY7_9BACT</name>
<feature type="compositionally biased region" description="Low complexity" evidence="5">
    <location>
        <begin position="851"/>
        <end position="861"/>
    </location>
</feature>
<dbReference type="PANTHER" id="PTHR37422:SF13">
    <property type="entry name" value="LIPOPOLYSACCHARIDE BIOSYNTHESIS PROTEIN PA4999-RELATED"/>
    <property type="match status" value="1"/>
</dbReference>
<feature type="transmembrane region" description="Helical" evidence="6">
    <location>
        <begin position="484"/>
        <end position="503"/>
    </location>
</feature>
<feature type="compositionally biased region" description="Pro residues" evidence="5">
    <location>
        <begin position="862"/>
        <end position="886"/>
    </location>
</feature>
<keyword evidence="4 6" id="KW-0472">Membrane</keyword>
<dbReference type="InterPro" id="IPR011990">
    <property type="entry name" value="TPR-like_helical_dom_sf"/>
</dbReference>
<organism evidence="8 9">
    <name type="scientific">Candidatus Ozemobacter sibiricus</name>
    <dbReference type="NCBI Taxonomy" id="2268124"/>
    <lineage>
        <taxon>Bacteria</taxon>
        <taxon>Candidatus Ozemobacteria</taxon>
        <taxon>Candidatus Ozemobacterales</taxon>
        <taxon>Candidatus Ozemobacteraceae</taxon>
        <taxon>Candidatus Ozemobacter</taxon>
    </lineage>
</organism>
<evidence type="ECO:0000259" key="7">
    <source>
        <dbReference type="Pfam" id="PF04932"/>
    </source>
</evidence>
<sequence length="927" mass="103800">MEAEFADLPQPLRFVAEFFRPGRSGEAWQPLDLLDWVIFLGVVWVTLKTPFLFDRETTENFLTPKEFWSKQTLALFGVVFALRFLYHGAIKLVRTRLDLPLALFFGLSVLSVAWNYNAPSALRDLRGTFLIMMLFPYIVNTVRNRWQLDGLLWAMVFTGIATATLGIMESYNWYFRWDPAKGWVFARDEIFSGMIDYQATYIPLFPQLADKNYSMMSIVSTFGNRNYLGTFTMFTAFIPLAFYFYYNNLAMKAISLGLYGWMLYGLYITRCRAALLGMLVGIGFMTLMLLLFDRNWRFVKRNIGFFVAVACILGAGFLVQVSTAKSFNMLDKIKSTFTMDRTTSNTYERVWVWYATFRSFSHNPFKWLLGSGFGSYKHFFPLQEANTFDDDNKETFTPVTFRQAHNDWLQLVSELGLVGMGIFVLLLWRFYAIIYHAVKAETKDLPEGEFRGDHVLLIALGAAMMAQLAAAVPDFPFHRIETALYAVVVLALVPVLGETGFFKRPLPVHVTRPELPVTFGLAVLVMLAGVLSWHFERRTYYADTLVRAAETMIQQRPTAETLSFAKQKLYEAIRIDPLPGDPYLKLSTILEMEGKGKEALEFAELAWKNINFNARSTYHSVVFRRMHIYYYLFQDRAKALEQAELGRYLTCGEARSIYYFYIGKIAWEMGDLVRAEWALERAIKFPAFEVQAGAVLAVVKAHLQKWQEAYAIGASVTAAIGNSDPTILDVTGIAASNLGMQATAEQLLRKAVELQPGHPIFKRDLGVTLVRQNKLSEARPLLEEAHANAQTPPQVKAEVETLLASMSLVEFAQAHGHLKAGRQAEGLAILQGLAKAKVLHPQVQEQLKAMMGQAPPAASPGSPTPQSLPNPAPVPTPSLPPAPEPPAGASSPEGGNLAPSPEPTPVPNPSGGGEMGRPALELNPAGD</sequence>
<dbReference type="Proteomes" id="UP000252355">
    <property type="component" value="Unassembled WGS sequence"/>
</dbReference>
<evidence type="ECO:0000256" key="6">
    <source>
        <dbReference type="SAM" id="Phobius"/>
    </source>
</evidence>
<dbReference type="SUPFAM" id="SSF48452">
    <property type="entry name" value="TPR-like"/>
    <property type="match status" value="1"/>
</dbReference>
<evidence type="ECO:0000313" key="8">
    <source>
        <dbReference type="EMBL" id="RCK80564.1"/>
    </source>
</evidence>
<accession>A0A367ZQY7</accession>
<gene>
    <name evidence="8" type="ORF">OZSIB_2877</name>
</gene>
<feature type="transmembrane region" description="Helical" evidence="6">
    <location>
        <begin position="97"/>
        <end position="116"/>
    </location>
</feature>